<protein>
    <submittedName>
        <fullName evidence="2">Uncharacterized protein</fullName>
    </submittedName>
</protein>
<gene>
    <name evidence="4" type="ORF">AVEN_146906_1</name>
    <name evidence="1" type="ORF">AVEN_200358_1</name>
    <name evidence="2" type="ORF">AVEN_208801_1</name>
    <name evidence="3" type="ORF">AVEN_231936_1</name>
</gene>
<evidence type="ECO:0000313" key="2">
    <source>
        <dbReference type="EMBL" id="GBO40433.1"/>
    </source>
</evidence>
<sequence>MIGPFSLWLLSAGRRCQGSNYEKKCLRKRPTWTLNKFLPAVKYSGRMCQATDNAHLMRSPALRHFPRRLVDSDGVVCMLIEPAFKSTLRRAILCEH</sequence>
<dbReference type="EMBL" id="BGPR01064069">
    <property type="protein sequence ID" value="GBO39140.1"/>
    <property type="molecule type" value="Genomic_DNA"/>
</dbReference>
<keyword evidence="5" id="KW-1185">Reference proteome</keyword>
<dbReference type="EMBL" id="BGPR01068158">
    <property type="protein sequence ID" value="GBO42184.1"/>
    <property type="molecule type" value="Genomic_DNA"/>
</dbReference>
<dbReference type="Proteomes" id="UP000499080">
    <property type="component" value="Unassembled WGS sequence"/>
</dbReference>
<dbReference type="AlphaFoldDB" id="A0A4Y2WSQ1"/>
<organism evidence="2 5">
    <name type="scientific">Araneus ventricosus</name>
    <name type="common">Orbweaver spider</name>
    <name type="synonym">Epeira ventricosa</name>
    <dbReference type="NCBI Taxonomy" id="182803"/>
    <lineage>
        <taxon>Eukaryota</taxon>
        <taxon>Metazoa</taxon>
        <taxon>Ecdysozoa</taxon>
        <taxon>Arthropoda</taxon>
        <taxon>Chelicerata</taxon>
        <taxon>Arachnida</taxon>
        <taxon>Araneae</taxon>
        <taxon>Araneomorphae</taxon>
        <taxon>Entelegynae</taxon>
        <taxon>Araneoidea</taxon>
        <taxon>Araneidae</taxon>
        <taxon>Araneus</taxon>
    </lineage>
</organism>
<evidence type="ECO:0000313" key="5">
    <source>
        <dbReference type="Proteomes" id="UP000499080"/>
    </source>
</evidence>
<dbReference type="EMBL" id="BGPR01065670">
    <property type="protein sequence ID" value="GBO40433.1"/>
    <property type="molecule type" value="Genomic_DNA"/>
</dbReference>
<evidence type="ECO:0000313" key="4">
    <source>
        <dbReference type="EMBL" id="GBO42184.1"/>
    </source>
</evidence>
<name>A0A4Y2WSQ1_ARAVE</name>
<comment type="caution">
    <text evidence="2">The sequence shown here is derived from an EMBL/GenBank/DDBJ whole genome shotgun (WGS) entry which is preliminary data.</text>
</comment>
<accession>A0A4Y2WSQ1</accession>
<evidence type="ECO:0000313" key="1">
    <source>
        <dbReference type="EMBL" id="GBO39140.1"/>
    </source>
</evidence>
<dbReference type="EMBL" id="BGPR01068155">
    <property type="protein sequence ID" value="GBO42182.1"/>
    <property type="molecule type" value="Genomic_DNA"/>
</dbReference>
<evidence type="ECO:0000313" key="3">
    <source>
        <dbReference type="EMBL" id="GBO42182.1"/>
    </source>
</evidence>
<reference evidence="2 5" key="1">
    <citation type="journal article" date="2019" name="Sci. Rep.">
        <title>Orb-weaving spider Araneus ventricosus genome elucidates the spidroin gene catalogue.</title>
        <authorList>
            <person name="Kono N."/>
            <person name="Nakamura H."/>
            <person name="Ohtoshi R."/>
            <person name="Moran D.A.P."/>
            <person name="Shinohara A."/>
            <person name="Yoshida Y."/>
            <person name="Fujiwara M."/>
            <person name="Mori M."/>
            <person name="Tomita M."/>
            <person name="Arakawa K."/>
        </authorList>
    </citation>
    <scope>NUCLEOTIDE SEQUENCE [LARGE SCALE GENOMIC DNA]</scope>
</reference>
<proteinExistence type="predicted"/>